<comment type="caution">
    <text evidence="8">The sequence shown here is derived from an EMBL/GenBank/DDBJ whole genome shotgun (WGS) entry which is preliminary data.</text>
</comment>
<organism evidence="8 9">
    <name type="scientific">Populibacterium corticicola</name>
    <dbReference type="NCBI Taxonomy" id="1812826"/>
    <lineage>
        <taxon>Bacteria</taxon>
        <taxon>Bacillati</taxon>
        <taxon>Actinomycetota</taxon>
        <taxon>Actinomycetes</taxon>
        <taxon>Micrococcales</taxon>
        <taxon>Jonesiaceae</taxon>
        <taxon>Populibacterium</taxon>
    </lineage>
</organism>
<evidence type="ECO:0000313" key="8">
    <source>
        <dbReference type="EMBL" id="MFD2841443.1"/>
    </source>
</evidence>
<feature type="transmembrane region" description="Helical" evidence="5">
    <location>
        <begin position="45"/>
        <end position="68"/>
    </location>
</feature>
<dbReference type="InterPro" id="IPR007168">
    <property type="entry name" value="Phageshock_PspC_N"/>
</dbReference>
<feature type="region of interest" description="Disordered" evidence="4">
    <location>
        <begin position="431"/>
        <end position="454"/>
    </location>
</feature>
<keyword evidence="2" id="KW-0418">Kinase</keyword>
<protein>
    <submittedName>
        <fullName evidence="8">PspC domain-containing protein</fullName>
    </submittedName>
</protein>
<keyword evidence="5" id="KW-0812">Transmembrane</keyword>
<keyword evidence="5" id="KW-0472">Membrane</keyword>
<dbReference type="Pfam" id="PF13581">
    <property type="entry name" value="HATPase_c_2"/>
    <property type="match status" value="1"/>
</dbReference>
<evidence type="ECO:0000313" key="9">
    <source>
        <dbReference type="Proteomes" id="UP001597391"/>
    </source>
</evidence>
<feature type="transmembrane region" description="Helical" evidence="5">
    <location>
        <begin position="116"/>
        <end position="135"/>
    </location>
</feature>
<feature type="transmembrane region" description="Helical" evidence="5">
    <location>
        <begin position="142"/>
        <end position="160"/>
    </location>
</feature>
<dbReference type="PANTHER" id="PTHR24421:SF61">
    <property type="entry name" value="OXYGEN SENSOR HISTIDINE KINASE NREB"/>
    <property type="match status" value="1"/>
</dbReference>
<sequence>MSIFLPQVDSRPRLPLRRPPSGARLAGVCAGLAAHLRIDVKHLRIFMILLGLAGGIGVVAYVFLWITIPAGEPEELARELDPSARLAKPLIVDESTGDSPSFRFREWLRRIPVRDIAFGLILLTVTVLLVAYRFGYQLQWSWVLSVLVVGAGLLLAWSQLDSAQRGQLLGTGTAKTPASVLRLAGGVGLVVVGVLMLVGRDQDQSPMMQSLIAAIAVLLGVALVLAPWWLRLVNQLGEERARSALARERAEIAAHLHDSVLQTLALIQRSADRPGEVTRLARNQERELRAWLYNDRASSGTSLAEEARAIVAQVENDLVLAGGGDETISIDLVVVGDAVPDQDSEALLAAMAEALKNAVRHGEPPVSAYLEVRDEALEVYVTDRGEGFDISQIAPDRFGVRESIIGRVERRGGAATFRKMAVGGTEVSLRIPRKATETSGEQSAESTTQRGEAS</sequence>
<dbReference type="RefSeq" id="WP_377467431.1">
    <property type="nucleotide sequence ID" value="NZ_JBHUOP010000005.1"/>
</dbReference>
<gene>
    <name evidence="8" type="ORF">ACFSYH_12830</name>
</gene>
<dbReference type="InterPro" id="IPR036890">
    <property type="entry name" value="HATPase_C_sf"/>
</dbReference>
<name>A0ABW5XHV8_9MICO</name>
<accession>A0ABW5XHV8</accession>
<dbReference type="EMBL" id="JBHUOP010000005">
    <property type="protein sequence ID" value="MFD2841443.1"/>
    <property type="molecule type" value="Genomic_DNA"/>
</dbReference>
<keyword evidence="3" id="KW-0902">Two-component regulatory system</keyword>
<proteinExistence type="predicted"/>
<feature type="transmembrane region" description="Helical" evidence="5">
    <location>
        <begin position="180"/>
        <end position="199"/>
    </location>
</feature>
<dbReference type="Pfam" id="PF04024">
    <property type="entry name" value="PspC"/>
    <property type="match status" value="1"/>
</dbReference>
<feature type="compositionally biased region" description="Polar residues" evidence="4">
    <location>
        <begin position="437"/>
        <end position="454"/>
    </location>
</feature>
<keyword evidence="9" id="KW-1185">Reference proteome</keyword>
<reference evidence="9" key="1">
    <citation type="journal article" date="2019" name="Int. J. Syst. Evol. Microbiol.">
        <title>The Global Catalogue of Microorganisms (GCM) 10K type strain sequencing project: providing services to taxonomists for standard genome sequencing and annotation.</title>
        <authorList>
            <consortium name="The Broad Institute Genomics Platform"/>
            <consortium name="The Broad Institute Genome Sequencing Center for Infectious Disease"/>
            <person name="Wu L."/>
            <person name="Ma J."/>
        </authorList>
    </citation>
    <scope>NUCLEOTIDE SEQUENCE [LARGE SCALE GENOMIC DNA]</scope>
    <source>
        <strain evidence="9">KCTC 33576</strain>
    </source>
</reference>
<evidence type="ECO:0000259" key="6">
    <source>
        <dbReference type="Pfam" id="PF04024"/>
    </source>
</evidence>
<evidence type="ECO:0000256" key="3">
    <source>
        <dbReference type="ARBA" id="ARBA00023012"/>
    </source>
</evidence>
<dbReference type="Gene3D" id="3.30.565.10">
    <property type="entry name" value="Histidine kinase-like ATPase, C-terminal domain"/>
    <property type="match status" value="1"/>
</dbReference>
<dbReference type="InterPro" id="IPR003594">
    <property type="entry name" value="HATPase_dom"/>
</dbReference>
<evidence type="ECO:0000259" key="7">
    <source>
        <dbReference type="Pfam" id="PF13581"/>
    </source>
</evidence>
<dbReference type="Proteomes" id="UP001597391">
    <property type="component" value="Unassembled WGS sequence"/>
</dbReference>
<evidence type="ECO:0000256" key="1">
    <source>
        <dbReference type="ARBA" id="ARBA00022679"/>
    </source>
</evidence>
<feature type="domain" description="Histidine kinase/HSP90-like ATPase" evidence="7">
    <location>
        <begin position="339"/>
        <end position="397"/>
    </location>
</feature>
<keyword evidence="5" id="KW-1133">Transmembrane helix</keyword>
<evidence type="ECO:0000256" key="2">
    <source>
        <dbReference type="ARBA" id="ARBA00022777"/>
    </source>
</evidence>
<dbReference type="SUPFAM" id="SSF55874">
    <property type="entry name" value="ATPase domain of HSP90 chaperone/DNA topoisomerase II/histidine kinase"/>
    <property type="match status" value="1"/>
</dbReference>
<evidence type="ECO:0000256" key="5">
    <source>
        <dbReference type="SAM" id="Phobius"/>
    </source>
</evidence>
<feature type="domain" description="Phage shock protein PspC N-terminal" evidence="6">
    <location>
        <begin position="15"/>
        <end position="70"/>
    </location>
</feature>
<dbReference type="InterPro" id="IPR050482">
    <property type="entry name" value="Sensor_HK_TwoCompSys"/>
</dbReference>
<dbReference type="PANTHER" id="PTHR24421">
    <property type="entry name" value="NITRATE/NITRITE SENSOR PROTEIN NARX-RELATED"/>
    <property type="match status" value="1"/>
</dbReference>
<keyword evidence="1" id="KW-0808">Transferase</keyword>
<evidence type="ECO:0000256" key="4">
    <source>
        <dbReference type="SAM" id="MobiDB-lite"/>
    </source>
</evidence>
<feature type="transmembrane region" description="Helical" evidence="5">
    <location>
        <begin position="211"/>
        <end position="230"/>
    </location>
</feature>